<dbReference type="InterPro" id="IPR044861">
    <property type="entry name" value="IPNS-like_FE2OG_OXY"/>
</dbReference>
<dbReference type="Gramene" id="AUR62036975-RA">
    <property type="protein sequence ID" value="AUR62036975-RA:cds"/>
    <property type="gene ID" value="AUR62036975"/>
</dbReference>
<protein>
    <recommendedName>
        <fullName evidence="5">Fe2OG dioxygenase domain-containing protein</fullName>
    </recommendedName>
</protein>
<keyword evidence="7" id="KW-1185">Reference proteome</keyword>
<dbReference type="InterPro" id="IPR026992">
    <property type="entry name" value="DIOX_N"/>
</dbReference>
<organism evidence="6 7">
    <name type="scientific">Chenopodium quinoa</name>
    <name type="common">Quinoa</name>
    <dbReference type="NCBI Taxonomy" id="63459"/>
    <lineage>
        <taxon>Eukaryota</taxon>
        <taxon>Viridiplantae</taxon>
        <taxon>Streptophyta</taxon>
        <taxon>Embryophyta</taxon>
        <taxon>Tracheophyta</taxon>
        <taxon>Spermatophyta</taxon>
        <taxon>Magnoliopsida</taxon>
        <taxon>eudicotyledons</taxon>
        <taxon>Gunneridae</taxon>
        <taxon>Pentapetalae</taxon>
        <taxon>Caryophyllales</taxon>
        <taxon>Chenopodiaceae</taxon>
        <taxon>Chenopodioideae</taxon>
        <taxon>Atripliceae</taxon>
        <taxon>Chenopodium</taxon>
    </lineage>
</organism>
<dbReference type="GO" id="GO:0016491">
    <property type="term" value="F:oxidoreductase activity"/>
    <property type="evidence" value="ECO:0007669"/>
    <property type="project" value="UniProtKB-KW"/>
</dbReference>
<dbReference type="GO" id="GO:0046872">
    <property type="term" value="F:metal ion binding"/>
    <property type="evidence" value="ECO:0007669"/>
    <property type="project" value="UniProtKB-KW"/>
</dbReference>
<dbReference type="RefSeq" id="XP_021766496.1">
    <property type="nucleotide sequence ID" value="XM_021910804.1"/>
</dbReference>
<dbReference type="AlphaFoldDB" id="A0A803MXP5"/>
<dbReference type="EnsemblPlants" id="AUR62036975-RA">
    <property type="protein sequence ID" value="AUR62036975-RA:cds"/>
    <property type="gene ID" value="AUR62036975"/>
</dbReference>
<reference evidence="6" key="2">
    <citation type="submission" date="2021-03" db="UniProtKB">
        <authorList>
            <consortium name="EnsemblPlants"/>
        </authorList>
    </citation>
    <scope>IDENTIFICATION</scope>
</reference>
<name>A0A803MXP5_CHEQI</name>
<dbReference type="Pfam" id="PF03171">
    <property type="entry name" value="2OG-FeII_Oxy"/>
    <property type="match status" value="1"/>
</dbReference>
<dbReference type="Gene3D" id="2.60.120.330">
    <property type="entry name" value="B-lactam Antibiotic, Isopenicillin N Synthase, Chain"/>
    <property type="match status" value="1"/>
</dbReference>
<dbReference type="InterPro" id="IPR027443">
    <property type="entry name" value="IPNS-like_sf"/>
</dbReference>
<dbReference type="Pfam" id="PF14226">
    <property type="entry name" value="DIOX_N"/>
    <property type="match status" value="1"/>
</dbReference>
<keyword evidence="3 4" id="KW-0408">Iron</keyword>
<dbReference type="PANTHER" id="PTHR47991">
    <property type="entry name" value="OXOGLUTARATE/IRON-DEPENDENT DIOXYGENASE"/>
    <property type="match status" value="1"/>
</dbReference>
<keyword evidence="4" id="KW-0560">Oxidoreductase</keyword>
<gene>
    <name evidence="6" type="primary">LOC110730960</name>
</gene>
<dbReference type="OMA" id="HEYTMEI"/>
<dbReference type="GeneID" id="110730960"/>
<accession>A0A803MXP5</accession>
<dbReference type="PROSITE" id="PS51471">
    <property type="entry name" value="FE2OG_OXY"/>
    <property type="match status" value="1"/>
</dbReference>
<dbReference type="Proteomes" id="UP000596660">
    <property type="component" value="Unplaced"/>
</dbReference>
<sequence length="350" mass="40271">MAPTHKPVQDIIQSGVVPKCYIQHEDDYQAASSNGPPPLMDAPTIDFSLLSSSSYPHDELANLRSALSSWGCVQLVNHGMPPSLLDEVREMSKQFFKLPLEEKEKYSSKGDDLLEGYGNTNAVQRGSLNWNDKLHLQVYPEDKRQLQFWPENPQQFRTILHEYSKRNRMILEMLLKAMARSLNLEENSFLQFRRDENEDMAFARFNFYPKCPLSDQVVGLKPHGDGTYITMLLLDNEVEGLQVNKDNTWFRVPIIPQALTILVGDQMEITSNGIFKSPTHKAVVNPQYDRISLAMLFKPSRDKEIGPLDKLIDEERLQLYKRLKDYSQFYSQCIPPLGERPISKVKINNH</sequence>
<comment type="similarity">
    <text evidence="1 4">Belongs to the iron/ascorbate-dependent oxidoreductase family.</text>
</comment>
<evidence type="ECO:0000313" key="7">
    <source>
        <dbReference type="Proteomes" id="UP000596660"/>
    </source>
</evidence>
<evidence type="ECO:0000313" key="6">
    <source>
        <dbReference type="EnsemblPlants" id="AUR62036975-RA:cds"/>
    </source>
</evidence>
<dbReference type="InterPro" id="IPR050295">
    <property type="entry name" value="Plant_2OG-oxidoreductases"/>
</dbReference>
<evidence type="ECO:0000256" key="2">
    <source>
        <dbReference type="ARBA" id="ARBA00022723"/>
    </source>
</evidence>
<dbReference type="KEGG" id="cqi:110730960"/>
<dbReference type="SUPFAM" id="SSF51197">
    <property type="entry name" value="Clavaminate synthase-like"/>
    <property type="match status" value="1"/>
</dbReference>
<reference evidence="6" key="1">
    <citation type="journal article" date="2017" name="Nature">
        <title>The genome of Chenopodium quinoa.</title>
        <authorList>
            <person name="Jarvis D.E."/>
            <person name="Ho Y.S."/>
            <person name="Lightfoot D.J."/>
            <person name="Schmoeckel S.M."/>
            <person name="Li B."/>
            <person name="Borm T.J.A."/>
            <person name="Ohyanagi H."/>
            <person name="Mineta K."/>
            <person name="Michell C.T."/>
            <person name="Saber N."/>
            <person name="Kharbatia N.M."/>
            <person name="Rupper R.R."/>
            <person name="Sharp A.R."/>
            <person name="Dally N."/>
            <person name="Boughton B.A."/>
            <person name="Woo Y.H."/>
            <person name="Gao G."/>
            <person name="Schijlen E.G.W.M."/>
            <person name="Guo X."/>
            <person name="Momin A.A."/>
            <person name="Negrao S."/>
            <person name="Al-Babili S."/>
            <person name="Gehring C."/>
            <person name="Roessner U."/>
            <person name="Jung C."/>
            <person name="Murphy K."/>
            <person name="Arold S.T."/>
            <person name="Gojobori T."/>
            <person name="van der Linden C.G."/>
            <person name="van Loo E.N."/>
            <person name="Jellen E.N."/>
            <person name="Maughan P.J."/>
            <person name="Tester M."/>
        </authorList>
    </citation>
    <scope>NUCLEOTIDE SEQUENCE [LARGE SCALE GENOMIC DNA]</scope>
    <source>
        <strain evidence="6">cv. PI 614886</strain>
    </source>
</reference>
<proteinExistence type="inferred from homology"/>
<evidence type="ECO:0000259" key="5">
    <source>
        <dbReference type="PROSITE" id="PS51471"/>
    </source>
</evidence>
<evidence type="ECO:0000256" key="1">
    <source>
        <dbReference type="ARBA" id="ARBA00008056"/>
    </source>
</evidence>
<dbReference type="InterPro" id="IPR005123">
    <property type="entry name" value="Oxoglu/Fe-dep_dioxygenase_dom"/>
</dbReference>
<dbReference type="FunFam" id="2.60.120.330:FF:000079">
    <property type="entry name" value="Protein SRG1"/>
    <property type="match status" value="1"/>
</dbReference>
<feature type="domain" description="Fe2OG dioxygenase" evidence="5">
    <location>
        <begin position="197"/>
        <end position="299"/>
    </location>
</feature>
<evidence type="ECO:0000256" key="3">
    <source>
        <dbReference type="ARBA" id="ARBA00023004"/>
    </source>
</evidence>
<keyword evidence="2 4" id="KW-0479">Metal-binding</keyword>
<evidence type="ECO:0000256" key="4">
    <source>
        <dbReference type="RuleBase" id="RU003682"/>
    </source>
</evidence>
<dbReference type="OrthoDB" id="288590at2759"/>